<evidence type="ECO:0000313" key="1">
    <source>
        <dbReference type="EMBL" id="KDR26007.1"/>
    </source>
</evidence>
<name>A0A069ND20_9BURK</name>
<gene>
    <name evidence="1" type="ORF">BG57_28435</name>
</gene>
<evidence type="ECO:0008006" key="3">
    <source>
        <dbReference type="Google" id="ProtNLM"/>
    </source>
</evidence>
<dbReference type="Pfam" id="PF11697">
    <property type="entry name" value="DUF3293"/>
    <property type="match status" value="1"/>
</dbReference>
<reference evidence="1 2" key="1">
    <citation type="submission" date="2014-03" db="EMBL/GenBank/DDBJ databases">
        <title>Draft Genome Sequences of Four Burkholderia Strains.</title>
        <authorList>
            <person name="Liu X.Y."/>
            <person name="Li C.X."/>
            <person name="Xu J.H."/>
        </authorList>
    </citation>
    <scope>NUCLEOTIDE SEQUENCE [LARGE SCALE GENOMIC DNA]</scope>
    <source>
        <strain evidence="1 2">R27</strain>
    </source>
</reference>
<dbReference type="STRING" id="1071679.BG57_28435"/>
<comment type="caution">
    <text evidence="1">The sequence shown here is derived from an EMBL/GenBank/DDBJ whole genome shotgun (WGS) entry which is preliminary data.</text>
</comment>
<evidence type="ECO:0000313" key="2">
    <source>
        <dbReference type="Proteomes" id="UP000027439"/>
    </source>
</evidence>
<sequence>MAMTSIPDDTLRAYRSAIYRIDGEPPIDMIIDEKNDAVASLLARHGVTSAVFLTAFNPFGEILGEHENAVRQEALVAYIGRSGRTALAGAGIDPGGVWRAEVSLFVLGADEFVADELMAVFEQNAVVIVREDGVPRLRLHRRYR</sequence>
<dbReference type="EMBL" id="JFHE01000061">
    <property type="protein sequence ID" value="KDR26007.1"/>
    <property type="molecule type" value="Genomic_DNA"/>
</dbReference>
<accession>A0A069ND20</accession>
<organism evidence="1 2">
    <name type="scientific">Caballeronia grimmiae</name>
    <dbReference type="NCBI Taxonomy" id="1071679"/>
    <lineage>
        <taxon>Bacteria</taxon>
        <taxon>Pseudomonadati</taxon>
        <taxon>Pseudomonadota</taxon>
        <taxon>Betaproteobacteria</taxon>
        <taxon>Burkholderiales</taxon>
        <taxon>Burkholderiaceae</taxon>
        <taxon>Caballeronia</taxon>
    </lineage>
</organism>
<dbReference type="Proteomes" id="UP000027439">
    <property type="component" value="Unassembled WGS sequence"/>
</dbReference>
<dbReference type="InterPro" id="IPR021710">
    <property type="entry name" value="DUF3293"/>
</dbReference>
<proteinExistence type="predicted"/>
<dbReference type="AlphaFoldDB" id="A0A069ND20"/>
<dbReference type="eggNOG" id="ENOG5033AYA">
    <property type="taxonomic scope" value="Bacteria"/>
</dbReference>
<protein>
    <recommendedName>
        <fullName evidence="3">DUF3293 domain-containing protein</fullName>
    </recommendedName>
</protein>